<feature type="compositionally biased region" description="Polar residues" evidence="1">
    <location>
        <begin position="133"/>
        <end position="150"/>
    </location>
</feature>
<name>A0A6A6T165_9PLEO</name>
<sequence>MSTMLSVETGAMFLAQHLCSTKIQSQRPSIPSLEQHSRLVPSATSSSRLSPLFPSSLLLPTTMKSTCLALTILSLLFTPTPTIAAPSWFFSLSNPIPDSDNNRAHHQPPSPNSDRTNAPSPPWPTHGSYHARSLSTTTSPPHIDTINSTSGIPTAHQVATTRLTTFCTLSPYTRSLCAKLSTTVSLCIDTSREVECDENHARALLAALVEEDPCEAADQGSLTGRVCANWWRKANECQQRTENEKGVRGPCAIHHVYYLLSEWRGFLGLRGGEGGSAVM</sequence>
<dbReference type="AlphaFoldDB" id="A0A6A6T165"/>
<evidence type="ECO:0000313" key="3">
    <source>
        <dbReference type="Proteomes" id="UP000799324"/>
    </source>
</evidence>
<dbReference type="Proteomes" id="UP000799324">
    <property type="component" value="Unassembled WGS sequence"/>
</dbReference>
<feature type="region of interest" description="Disordered" evidence="1">
    <location>
        <begin position="99"/>
        <end position="150"/>
    </location>
</feature>
<organism evidence="2 3">
    <name type="scientific">Lophiostoma macrostomum CBS 122681</name>
    <dbReference type="NCBI Taxonomy" id="1314788"/>
    <lineage>
        <taxon>Eukaryota</taxon>
        <taxon>Fungi</taxon>
        <taxon>Dikarya</taxon>
        <taxon>Ascomycota</taxon>
        <taxon>Pezizomycotina</taxon>
        <taxon>Dothideomycetes</taxon>
        <taxon>Pleosporomycetidae</taxon>
        <taxon>Pleosporales</taxon>
        <taxon>Lophiostomataceae</taxon>
        <taxon>Lophiostoma</taxon>
    </lineage>
</organism>
<accession>A0A6A6T165</accession>
<protein>
    <submittedName>
        <fullName evidence="2">Uncharacterized protein</fullName>
    </submittedName>
</protein>
<evidence type="ECO:0000313" key="2">
    <source>
        <dbReference type="EMBL" id="KAF2653490.1"/>
    </source>
</evidence>
<dbReference type="EMBL" id="MU004380">
    <property type="protein sequence ID" value="KAF2653490.1"/>
    <property type="molecule type" value="Genomic_DNA"/>
</dbReference>
<keyword evidence="3" id="KW-1185">Reference proteome</keyword>
<evidence type="ECO:0000256" key="1">
    <source>
        <dbReference type="SAM" id="MobiDB-lite"/>
    </source>
</evidence>
<proteinExistence type="predicted"/>
<feature type="region of interest" description="Disordered" evidence="1">
    <location>
        <begin position="29"/>
        <end position="48"/>
    </location>
</feature>
<reference evidence="2" key="1">
    <citation type="journal article" date="2020" name="Stud. Mycol.">
        <title>101 Dothideomycetes genomes: a test case for predicting lifestyles and emergence of pathogens.</title>
        <authorList>
            <person name="Haridas S."/>
            <person name="Albert R."/>
            <person name="Binder M."/>
            <person name="Bloem J."/>
            <person name="Labutti K."/>
            <person name="Salamov A."/>
            <person name="Andreopoulos B."/>
            <person name="Baker S."/>
            <person name="Barry K."/>
            <person name="Bills G."/>
            <person name="Bluhm B."/>
            <person name="Cannon C."/>
            <person name="Castanera R."/>
            <person name="Culley D."/>
            <person name="Daum C."/>
            <person name="Ezra D."/>
            <person name="Gonzalez J."/>
            <person name="Henrissat B."/>
            <person name="Kuo A."/>
            <person name="Liang C."/>
            <person name="Lipzen A."/>
            <person name="Lutzoni F."/>
            <person name="Magnuson J."/>
            <person name="Mondo S."/>
            <person name="Nolan M."/>
            <person name="Ohm R."/>
            <person name="Pangilinan J."/>
            <person name="Park H.-J."/>
            <person name="Ramirez L."/>
            <person name="Alfaro M."/>
            <person name="Sun H."/>
            <person name="Tritt A."/>
            <person name="Yoshinaga Y."/>
            <person name="Zwiers L.-H."/>
            <person name="Turgeon B."/>
            <person name="Goodwin S."/>
            <person name="Spatafora J."/>
            <person name="Crous P."/>
            <person name="Grigoriev I."/>
        </authorList>
    </citation>
    <scope>NUCLEOTIDE SEQUENCE</scope>
    <source>
        <strain evidence="2">CBS 122681</strain>
    </source>
</reference>
<gene>
    <name evidence="2" type="ORF">K491DRAFT_694663</name>
</gene>